<dbReference type="EMBL" id="MWIO01000027">
    <property type="protein sequence ID" value="THD07149.1"/>
    <property type="molecule type" value="Genomic_DNA"/>
</dbReference>
<evidence type="ECO:0000259" key="1">
    <source>
        <dbReference type="Pfam" id="PF00881"/>
    </source>
</evidence>
<dbReference type="InterPro" id="IPR052544">
    <property type="entry name" value="Bacteriocin_Proc_Enz"/>
</dbReference>
<dbReference type="Proteomes" id="UP000306317">
    <property type="component" value="Unassembled WGS sequence"/>
</dbReference>
<dbReference type="PANTHER" id="PTHR43745">
    <property type="entry name" value="NITROREDUCTASE MJ1384-RELATED"/>
    <property type="match status" value="1"/>
</dbReference>
<dbReference type="OrthoDB" id="9802775at2"/>
<dbReference type="AlphaFoldDB" id="A0A4S3KFA9"/>
<evidence type="ECO:0000313" key="2">
    <source>
        <dbReference type="EMBL" id="THD07149.1"/>
    </source>
</evidence>
<feature type="domain" description="Nitroreductase" evidence="1">
    <location>
        <begin position="47"/>
        <end position="213"/>
    </location>
</feature>
<dbReference type="InterPro" id="IPR029479">
    <property type="entry name" value="Nitroreductase"/>
</dbReference>
<comment type="caution">
    <text evidence="2">The sequence shown here is derived from an EMBL/GenBank/DDBJ whole genome shotgun (WGS) entry which is preliminary data.</text>
</comment>
<dbReference type="Gene3D" id="3.40.109.10">
    <property type="entry name" value="NADH Oxidase"/>
    <property type="match status" value="1"/>
</dbReference>
<gene>
    <name evidence="2" type="ORF">B1991_09475</name>
</gene>
<accession>A0A4S3KFA9</accession>
<dbReference type="RefSeq" id="WP_136258488.1">
    <property type="nucleotide sequence ID" value="NZ_MWIO01000027.1"/>
</dbReference>
<reference evidence="2 3" key="1">
    <citation type="submission" date="2017-02" db="EMBL/GenBank/DDBJ databases">
        <title>Whole genome sequencing of Rhodanobacter lindaniclasticus DSM 17932.</title>
        <authorList>
            <person name="Kumar S."/>
            <person name="Patil P."/>
            <person name="Patil P.B."/>
        </authorList>
    </citation>
    <scope>NUCLEOTIDE SEQUENCE [LARGE SCALE GENOMIC DNA]</scope>
    <source>
        <strain evidence="2 3">DSM 17932</strain>
    </source>
</reference>
<evidence type="ECO:0000313" key="3">
    <source>
        <dbReference type="Proteomes" id="UP000306317"/>
    </source>
</evidence>
<sequence>MVRRAADHELNEHVVVAASKLAGLQAQARTLPPPRMQGGLPLLDALARRHSTREYDPRPLPPDLLSGLLWAAFGVNRAQTADRTAPYWRHVMAMDIYVAMADGVWLYAPGQHALLPQLPMDLRARTGLQDFVGKAPVNLVYVAHGERMHDVAPAERRLYASVDAAFIGENVYLFCASEGLGTVFRGAIDHAALERLLGLDDEQFVTFAQTVGYPAAAAP</sequence>
<dbReference type="PANTHER" id="PTHR43745:SF2">
    <property type="entry name" value="NITROREDUCTASE MJ1384-RELATED"/>
    <property type="match status" value="1"/>
</dbReference>
<dbReference type="GO" id="GO:0016491">
    <property type="term" value="F:oxidoreductase activity"/>
    <property type="evidence" value="ECO:0007669"/>
    <property type="project" value="InterPro"/>
</dbReference>
<dbReference type="SUPFAM" id="SSF55469">
    <property type="entry name" value="FMN-dependent nitroreductase-like"/>
    <property type="match status" value="1"/>
</dbReference>
<proteinExistence type="predicted"/>
<keyword evidence="3" id="KW-1185">Reference proteome</keyword>
<name>A0A4S3KFA9_9GAMM</name>
<dbReference type="Pfam" id="PF00881">
    <property type="entry name" value="Nitroreductase"/>
    <property type="match status" value="1"/>
</dbReference>
<dbReference type="InterPro" id="IPR000415">
    <property type="entry name" value="Nitroreductase-like"/>
</dbReference>
<organism evidence="2 3">
    <name type="scientific">Rhodanobacter lindaniclasticus</name>
    <dbReference type="NCBI Taxonomy" id="75310"/>
    <lineage>
        <taxon>Bacteria</taxon>
        <taxon>Pseudomonadati</taxon>
        <taxon>Pseudomonadota</taxon>
        <taxon>Gammaproteobacteria</taxon>
        <taxon>Lysobacterales</taxon>
        <taxon>Rhodanobacteraceae</taxon>
        <taxon>Rhodanobacter</taxon>
    </lineage>
</organism>
<protein>
    <recommendedName>
        <fullName evidence="1">Nitroreductase domain-containing protein</fullName>
    </recommendedName>
</protein>